<protein>
    <submittedName>
        <fullName evidence="2">DUF2145 domain-containing protein</fullName>
    </submittedName>
</protein>
<feature type="chain" id="PRO_5041920234" evidence="1">
    <location>
        <begin position="22"/>
        <end position="267"/>
    </location>
</feature>
<evidence type="ECO:0000256" key="1">
    <source>
        <dbReference type="SAM" id="SignalP"/>
    </source>
</evidence>
<reference evidence="2 3" key="1">
    <citation type="journal article" date="2015" name="Genome Announc.">
        <title>Draft Genome Sequences of Marine Isolates of Thalassomonas viridans and Thalassomonas actiniarum.</title>
        <authorList>
            <person name="Olonade I."/>
            <person name="van Zyl L.J."/>
            <person name="Trindade M."/>
        </authorList>
    </citation>
    <scope>NUCLEOTIDE SEQUENCE [LARGE SCALE GENOMIC DNA]</scope>
    <source>
        <strain evidence="2 3">A5K-106</strain>
    </source>
</reference>
<proteinExistence type="predicted"/>
<dbReference type="AlphaFoldDB" id="A0AAE9YQF2"/>
<dbReference type="Pfam" id="PF09916">
    <property type="entry name" value="DUF2145"/>
    <property type="match status" value="1"/>
</dbReference>
<keyword evidence="1" id="KW-0732">Signal</keyword>
<dbReference type="Proteomes" id="UP000032568">
    <property type="component" value="Chromosome"/>
</dbReference>
<sequence>MNRILQLIALLGLATSSLVFAGSQAGSKARFAPGEITEFAKKVEKYAAAQGARAFIIGRIGRPKKDLPKGIKFTHTAIAVYSAITLKDGGTVNGYAIHNLYQEAGKPDVSSLVVDYPVDFFWGVNELTAGIIIPTPDLQQRIIAAISSGKNKAVHNPAYSVIASPYNNELQNCTEHTLDIINASIYQTTDVKQLKANAKAHFKGQRIRSNPLKLMLGSIFMDDVATRDHQGKIITTTFSTIGRYLQENDLVQHMAVFNSDGSSGELL</sequence>
<evidence type="ECO:0000313" key="3">
    <source>
        <dbReference type="Proteomes" id="UP000032568"/>
    </source>
</evidence>
<dbReference type="EMBL" id="CP059735">
    <property type="protein sequence ID" value="WDD99379.1"/>
    <property type="molecule type" value="Genomic_DNA"/>
</dbReference>
<organism evidence="2 3">
    <name type="scientific">Thalassomonas actiniarum</name>
    <dbReference type="NCBI Taxonomy" id="485447"/>
    <lineage>
        <taxon>Bacteria</taxon>
        <taxon>Pseudomonadati</taxon>
        <taxon>Pseudomonadota</taxon>
        <taxon>Gammaproteobacteria</taxon>
        <taxon>Alteromonadales</taxon>
        <taxon>Colwelliaceae</taxon>
        <taxon>Thalassomonas</taxon>
    </lineage>
</organism>
<name>A0AAE9YQF2_9GAMM</name>
<dbReference type="RefSeq" id="WP_044834011.1">
    <property type="nucleotide sequence ID" value="NZ_CP059735.1"/>
</dbReference>
<dbReference type="KEGG" id="tact:SG35_001430"/>
<dbReference type="InterPro" id="IPR014547">
    <property type="entry name" value="UCP028477"/>
</dbReference>
<keyword evidence="3" id="KW-1185">Reference proteome</keyword>
<gene>
    <name evidence="2" type="ORF">SG35_001430</name>
</gene>
<accession>A0AAE9YQF2</accession>
<feature type="signal peptide" evidence="1">
    <location>
        <begin position="1"/>
        <end position="21"/>
    </location>
</feature>
<evidence type="ECO:0000313" key="2">
    <source>
        <dbReference type="EMBL" id="WDD99379.1"/>
    </source>
</evidence>
<reference evidence="2 3" key="2">
    <citation type="journal article" date="2022" name="Mar. Drugs">
        <title>Bioassay-Guided Fractionation Leads to the Detection of Cholic Acid Generated by the Rare Thalassomonas sp.</title>
        <authorList>
            <person name="Pheiffer F."/>
            <person name="Schneider Y.K."/>
            <person name="Hansen E.H."/>
            <person name="Andersen J.H."/>
            <person name="Isaksson J."/>
            <person name="Busche T."/>
            <person name="R C."/>
            <person name="Kalinowski J."/>
            <person name="Zyl L.V."/>
            <person name="Trindade M."/>
        </authorList>
    </citation>
    <scope>NUCLEOTIDE SEQUENCE [LARGE SCALE GENOMIC DNA]</scope>
    <source>
        <strain evidence="2 3">A5K-106</strain>
    </source>
</reference>